<evidence type="ECO:0000259" key="1">
    <source>
        <dbReference type="PROSITE" id="PS51430"/>
    </source>
</evidence>
<protein>
    <recommendedName>
        <fullName evidence="1">KaiA N-terminal domain-containing protein</fullName>
    </recommendedName>
</protein>
<dbReference type="EMBL" id="JARJCM010000186">
    <property type="protein sequence ID" value="KAJ7023600.1"/>
    <property type="molecule type" value="Genomic_DNA"/>
</dbReference>
<gene>
    <name evidence="2" type="ORF">C8F04DRAFT_1193353</name>
</gene>
<reference evidence="2" key="1">
    <citation type="submission" date="2023-03" db="EMBL/GenBank/DDBJ databases">
        <title>Massive genome expansion in bonnet fungi (Mycena s.s.) driven by repeated elements and novel gene families across ecological guilds.</title>
        <authorList>
            <consortium name="Lawrence Berkeley National Laboratory"/>
            <person name="Harder C.B."/>
            <person name="Miyauchi S."/>
            <person name="Viragh M."/>
            <person name="Kuo A."/>
            <person name="Thoen E."/>
            <person name="Andreopoulos B."/>
            <person name="Lu D."/>
            <person name="Skrede I."/>
            <person name="Drula E."/>
            <person name="Henrissat B."/>
            <person name="Morin E."/>
            <person name="Kohler A."/>
            <person name="Barry K."/>
            <person name="LaButti K."/>
            <person name="Morin E."/>
            <person name="Salamov A."/>
            <person name="Lipzen A."/>
            <person name="Mereny Z."/>
            <person name="Hegedus B."/>
            <person name="Baldrian P."/>
            <person name="Stursova M."/>
            <person name="Weitz H."/>
            <person name="Taylor A."/>
            <person name="Grigoriev I.V."/>
            <person name="Nagy L.G."/>
            <person name="Martin F."/>
            <person name="Kauserud H."/>
        </authorList>
    </citation>
    <scope>NUCLEOTIDE SEQUENCE</scope>
    <source>
        <strain evidence="2">CBHHK200</strain>
    </source>
</reference>
<dbReference type="Proteomes" id="UP001218188">
    <property type="component" value="Unassembled WGS sequence"/>
</dbReference>
<comment type="caution">
    <text evidence="2">The sequence shown here is derived from an EMBL/GenBank/DDBJ whole genome shotgun (WGS) entry which is preliminary data.</text>
</comment>
<organism evidence="2 3">
    <name type="scientific">Mycena alexandri</name>
    <dbReference type="NCBI Taxonomy" id="1745969"/>
    <lineage>
        <taxon>Eukaryota</taxon>
        <taxon>Fungi</taxon>
        <taxon>Dikarya</taxon>
        <taxon>Basidiomycota</taxon>
        <taxon>Agaricomycotina</taxon>
        <taxon>Agaricomycetes</taxon>
        <taxon>Agaricomycetidae</taxon>
        <taxon>Agaricales</taxon>
        <taxon>Marasmiineae</taxon>
        <taxon>Mycenaceae</taxon>
        <taxon>Mycena</taxon>
    </lineage>
</organism>
<evidence type="ECO:0000313" key="2">
    <source>
        <dbReference type="EMBL" id="KAJ7023600.1"/>
    </source>
</evidence>
<dbReference type="InterPro" id="IPR020844">
    <property type="entry name" value="Circadian_clock_KaiA_N"/>
</dbReference>
<keyword evidence="3" id="KW-1185">Reference proteome</keyword>
<accession>A0AAD6WSR1</accession>
<dbReference type="PROSITE" id="PS51430">
    <property type="entry name" value="KAIA_N"/>
    <property type="match status" value="1"/>
</dbReference>
<dbReference type="AlphaFoldDB" id="A0AAD6WSR1"/>
<evidence type="ECO:0000313" key="3">
    <source>
        <dbReference type="Proteomes" id="UP001218188"/>
    </source>
</evidence>
<proteinExistence type="predicted"/>
<sequence length="245" mass="27413">MHMADNEPHGEPHGQITWSGLNLQQRRLNAELKSRYPILEGCTAFRPHVDTGWSYVGLPASTLVYPLSTLVYPGSRTPRSPRRKFGYVGYVKLGTTMTNIDPCSPTGVYTRSRYCAETRAFIEFLWYLQNEGTVWAMPAEPKRLAAKLPSGAVLWEELISHVAEDDFLLQFTEEIPGSKGRKSKKPVTCGCPFCRNCAAVAKALNAELGSDLIDLIPLLQDPQLRFLLIRYLSDIRGVLLGSRKV</sequence>
<name>A0AAD6WSR1_9AGAR</name>
<feature type="domain" description="KaiA N-terminal" evidence="1">
    <location>
        <begin position="1"/>
        <end position="36"/>
    </location>
</feature>
<dbReference type="GO" id="GO:0007623">
    <property type="term" value="P:circadian rhythm"/>
    <property type="evidence" value="ECO:0007669"/>
    <property type="project" value="InterPro"/>
</dbReference>